<name>A0A9X3EZJ5_9BACT</name>
<dbReference type="SUPFAM" id="SSF50969">
    <property type="entry name" value="YVTN repeat-like/Quinoprotein amine dehydrogenase"/>
    <property type="match status" value="1"/>
</dbReference>
<protein>
    <recommendedName>
        <fullName evidence="3">WD40 repeat domain-containing protein</fullName>
    </recommendedName>
</protein>
<evidence type="ECO:0000313" key="1">
    <source>
        <dbReference type="EMBL" id="MCY1012470.1"/>
    </source>
</evidence>
<organism evidence="1 2">
    <name type="scientific">Nannocystis pusilla</name>
    <dbReference type="NCBI Taxonomy" id="889268"/>
    <lineage>
        <taxon>Bacteria</taxon>
        <taxon>Pseudomonadati</taxon>
        <taxon>Myxococcota</taxon>
        <taxon>Polyangia</taxon>
        <taxon>Nannocystales</taxon>
        <taxon>Nannocystaceae</taxon>
        <taxon>Nannocystis</taxon>
    </lineage>
</organism>
<reference evidence="1" key="1">
    <citation type="submission" date="2022-11" db="EMBL/GenBank/DDBJ databases">
        <title>Minimal conservation of predation-associated metabolite biosynthetic gene clusters underscores biosynthetic potential of Myxococcota including descriptions for ten novel species: Archangium lansinium sp. nov., Myxococcus landrumus sp. nov., Nannocystis bai.</title>
        <authorList>
            <person name="Ahearne A."/>
            <person name="Stevens C."/>
            <person name="Phillips K."/>
        </authorList>
    </citation>
    <scope>NUCLEOTIDE SEQUENCE</scope>
    <source>
        <strain evidence="1">Na p29</strain>
    </source>
</reference>
<dbReference type="EMBL" id="JAPNKE010000002">
    <property type="protein sequence ID" value="MCY1012470.1"/>
    <property type="molecule type" value="Genomic_DNA"/>
</dbReference>
<dbReference type="InterPro" id="IPR015943">
    <property type="entry name" value="WD40/YVTN_repeat-like_dom_sf"/>
</dbReference>
<gene>
    <name evidence="1" type="ORF">OV079_44450</name>
</gene>
<dbReference type="Gene3D" id="2.130.10.10">
    <property type="entry name" value="YVTN repeat-like/Quinoprotein amine dehydrogenase"/>
    <property type="match status" value="1"/>
</dbReference>
<accession>A0A9X3EZJ5</accession>
<keyword evidence="2" id="KW-1185">Reference proteome</keyword>
<dbReference type="AlphaFoldDB" id="A0A9X3EZJ5"/>
<dbReference type="SUPFAM" id="SSF82171">
    <property type="entry name" value="DPP6 N-terminal domain-like"/>
    <property type="match status" value="1"/>
</dbReference>
<dbReference type="Proteomes" id="UP001150924">
    <property type="component" value="Unassembled WGS sequence"/>
</dbReference>
<evidence type="ECO:0000313" key="2">
    <source>
        <dbReference type="Proteomes" id="UP001150924"/>
    </source>
</evidence>
<proteinExistence type="predicted"/>
<sequence>MAVPSRFAEFAARAPVSAWADAKRAVTITGDDAPQPVALKLPRGAEITGVTLGDEGTRLGVRVTTPGQGSRVHVLAPDGAGTVHENCVAVGFGPDGDFYLARPKEIVHLSRAGDSLGEPRPTGGYLAAQLRSDGAACFPSYGQIRVLLPDGRAVALTAGTGPVAAVRMHPTLPLVAGQWVEEGVLRVFAWDDCRVLLEVAAPWCRGVMSLAFAPDGQAIAAIGPGVNVYSLTTGAPVLGLPGGREMTGGFVDATTLQIGAGLRSTHSLGAPAELAAPVFSLALAGDDRFVRERGGAVELGSIASGERTTALPVTGAQRVAFARDGAIVLVTTGEATLALDAVTGAELFRRPHLGEAAADLAVAPDGASFVVADATLTRVDLDGWRLTTLASADTGFAAVAWSGTTITARRGDVIVAIDADSGALTAEMTPGRDAGPVVATAVLGESLLAATDTALFAAPLAGGSLRGKLVRSDLAGPIVPSRDGRRLFVLVTRGEATEAQLLDPSLAPIARFPADAVTAAAFDPAGARLVVSRDGQLELVDLP</sequence>
<comment type="caution">
    <text evidence="1">The sequence shown here is derived from an EMBL/GenBank/DDBJ whole genome shotgun (WGS) entry which is preliminary data.</text>
</comment>
<dbReference type="RefSeq" id="WP_267775902.1">
    <property type="nucleotide sequence ID" value="NZ_JAPNKE010000002.1"/>
</dbReference>
<dbReference type="InterPro" id="IPR011044">
    <property type="entry name" value="Quino_amine_DH_bsu"/>
</dbReference>
<evidence type="ECO:0008006" key="3">
    <source>
        <dbReference type="Google" id="ProtNLM"/>
    </source>
</evidence>